<comment type="caution">
    <text evidence="2">The sequence shown here is derived from an EMBL/GenBank/DDBJ whole genome shotgun (WGS) entry which is preliminary data.</text>
</comment>
<dbReference type="EMBL" id="JARKIB010000178">
    <property type="protein sequence ID" value="KAJ7727567.1"/>
    <property type="molecule type" value="Genomic_DNA"/>
</dbReference>
<sequence length="307" mass="33730">MKRKRVAIAPFCVEPFVRIFTLLHFPQAVNEDTEAHFLPHIACAMEFFTLWVNRRQKDTPLAPIQQCLCFSLRKCIENLTQDRQTKRWLKVIPEGGKVPFPTHGYSLSRTVYPPCPTGYEGPSNVGPMFEGEPDDFCLNAEVLLETDPYVPPIATLPDSSPSAGPSKEKHVTEKQTPTRYLRKSRSFSENPLNPPVPVSAPAMPTPASAPVTPTPASAPATSTPASLATLALFSSPPEKFFSSGSEDEMEGQEDIVPGSPLDSDVKMPAADKELNIPSPPTPIPKGEEKTVVQRRPSKRGKSTVLKW</sequence>
<dbReference type="AlphaFoldDB" id="A0AAD7MQJ5"/>
<protein>
    <submittedName>
        <fullName evidence="2">Uncharacterized protein</fullName>
    </submittedName>
</protein>
<gene>
    <name evidence="2" type="ORF">B0H16DRAFT_1735046</name>
</gene>
<reference evidence="2" key="1">
    <citation type="submission" date="2023-03" db="EMBL/GenBank/DDBJ databases">
        <title>Massive genome expansion in bonnet fungi (Mycena s.s.) driven by repeated elements and novel gene families across ecological guilds.</title>
        <authorList>
            <consortium name="Lawrence Berkeley National Laboratory"/>
            <person name="Harder C.B."/>
            <person name="Miyauchi S."/>
            <person name="Viragh M."/>
            <person name="Kuo A."/>
            <person name="Thoen E."/>
            <person name="Andreopoulos B."/>
            <person name="Lu D."/>
            <person name="Skrede I."/>
            <person name="Drula E."/>
            <person name="Henrissat B."/>
            <person name="Morin E."/>
            <person name="Kohler A."/>
            <person name="Barry K."/>
            <person name="LaButti K."/>
            <person name="Morin E."/>
            <person name="Salamov A."/>
            <person name="Lipzen A."/>
            <person name="Mereny Z."/>
            <person name="Hegedus B."/>
            <person name="Baldrian P."/>
            <person name="Stursova M."/>
            <person name="Weitz H."/>
            <person name="Taylor A."/>
            <person name="Grigoriev I.V."/>
            <person name="Nagy L.G."/>
            <person name="Martin F."/>
            <person name="Kauserud H."/>
        </authorList>
    </citation>
    <scope>NUCLEOTIDE SEQUENCE</scope>
    <source>
        <strain evidence="2">CBHHK182m</strain>
    </source>
</reference>
<feature type="region of interest" description="Disordered" evidence="1">
    <location>
        <begin position="150"/>
        <end position="223"/>
    </location>
</feature>
<evidence type="ECO:0000313" key="3">
    <source>
        <dbReference type="Proteomes" id="UP001215598"/>
    </source>
</evidence>
<feature type="compositionally biased region" description="Low complexity" evidence="1">
    <location>
        <begin position="199"/>
        <end position="223"/>
    </location>
</feature>
<keyword evidence="3" id="KW-1185">Reference proteome</keyword>
<feature type="region of interest" description="Disordered" evidence="1">
    <location>
        <begin position="239"/>
        <end position="307"/>
    </location>
</feature>
<name>A0AAD7MQJ5_9AGAR</name>
<organism evidence="2 3">
    <name type="scientific">Mycena metata</name>
    <dbReference type="NCBI Taxonomy" id="1033252"/>
    <lineage>
        <taxon>Eukaryota</taxon>
        <taxon>Fungi</taxon>
        <taxon>Dikarya</taxon>
        <taxon>Basidiomycota</taxon>
        <taxon>Agaricomycotina</taxon>
        <taxon>Agaricomycetes</taxon>
        <taxon>Agaricomycetidae</taxon>
        <taxon>Agaricales</taxon>
        <taxon>Marasmiineae</taxon>
        <taxon>Mycenaceae</taxon>
        <taxon>Mycena</taxon>
    </lineage>
</organism>
<feature type="compositionally biased region" description="Basic and acidic residues" evidence="1">
    <location>
        <begin position="263"/>
        <end position="274"/>
    </location>
</feature>
<proteinExistence type="predicted"/>
<accession>A0AAD7MQJ5</accession>
<evidence type="ECO:0000256" key="1">
    <source>
        <dbReference type="SAM" id="MobiDB-lite"/>
    </source>
</evidence>
<evidence type="ECO:0000313" key="2">
    <source>
        <dbReference type="EMBL" id="KAJ7727567.1"/>
    </source>
</evidence>
<dbReference type="Proteomes" id="UP001215598">
    <property type="component" value="Unassembled WGS sequence"/>
</dbReference>